<name>A0A953N9R5_9BURK</name>
<dbReference type="Proteomes" id="UP000739565">
    <property type="component" value="Unassembled WGS sequence"/>
</dbReference>
<dbReference type="Pfam" id="PF03401">
    <property type="entry name" value="TctC"/>
    <property type="match status" value="1"/>
</dbReference>
<gene>
    <name evidence="3" type="ORF">KZZ10_06550</name>
</gene>
<feature type="signal peptide" evidence="2">
    <location>
        <begin position="1"/>
        <end position="20"/>
    </location>
</feature>
<dbReference type="InterPro" id="IPR005064">
    <property type="entry name" value="BUG"/>
</dbReference>
<feature type="chain" id="PRO_5037257473" evidence="2">
    <location>
        <begin position="21"/>
        <end position="321"/>
    </location>
</feature>
<evidence type="ECO:0000256" key="2">
    <source>
        <dbReference type="SAM" id="SignalP"/>
    </source>
</evidence>
<dbReference type="Gene3D" id="3.40.190.10">
    <property type="entry name" value="Periplasmic binding protein-like II"/>
    <property type="match status" value="1"/>
</dbReference>
<evidence type="ECO:0000313" key="4">
    <source>
        <dbReference type="Proteomes" id="UP000739565"/>
    </source>
</evidence>
<reference evidence="3" key="1">
    <citation type="submission" date="2021-07" db="EMBL/GenBank/DDBJ databases">
        <title>New genus and species of the family Alcaligenaceae.</title>
        <authorList>
            <person name="Hahn M.W."/>
        </authorList>
    </citation>
    <scope>NUCLEOTIDE SEQUENCE</scope>
    <source>
        <strain evidence="3">LF4-65</strain>
    </source>
</reference>
<dbReference type="PANTHER" id="PTHR42928:SF5">
    <property type="entry name" value="BLR1237 PROTEIN"/>
    <property type="match status" value="1"/>
</dbReference>
<dbReference type="EMBL" id="JAHXRI010000006">
    <property type="protein sequence ID" value="MBZ1350303.1"/>
    <property type="molecule type" value="Genomic_DNA"/>
</dbReference>
<dbReference type="AlphaFoldDB" id="A0A953N9R5"/>
<evidence type="ECO:0000256" key="1">
    <source>
        <dbReference type="ARBA" id="ARBA00006987"/>
    </source>
</evidence>
<organism evidence="3 4">
    <name type="scientific">Zwartia hollandica</name>
    <dbReference type="NCBI Taxonomy" id="324606"/>
    <lineage>
        <taxon>Bacteria</taxon>
        <taxon>Pseudomonadati</taxon>
        <taxon>Pseudomonadota</taxon>
        <taxon>Betaproteobacteria</taxon>
        <taxon>Burkholderiales</taxon>
        <taxon>Alcaligenaceae</taxon>
        <taxon>Zwartia</taxon>
    </lineage>
</organism>
<protein>
    <submittedName>
        <fullName evidence="3">Tripartite tricarboxylate transporter substrate binding protein</fullName>
    </submittedName>
</protein>
<evidence type="ECO:0000313" key="3">
    <source>
        <dbReference type="EMBL" id="MBZ1350303.1"/>
    </source>
</evidence>
<proteinExistence type="inferred from homology"/>
<comment type="caution">
    <text evidence="3">The sequence shown here is derived from an EMBL/GenBank/DDBJ whole genome shotgun (WGS) entry which is preliminary data.</text>
</comment>
<keyword evidence="2" id="KW-0732">Signal</keyword>
<dbReference type="PANTHER" id="PTHR42928">
    <property type="entry name" value="TRICARBOXYLATE-BINDING PROTEIN"/>
    <property type="match status" value="1"/>
</dbReference>
<comment type="similarity">
    <text evidence="1">Belongs to the UPF0065 (bug) family.</text>
</comment>
<dbReference type="RefSeq" id="WP_259660684.1">
    <property type="nucleotide sequence ID" value="NZ_JAHXRI010000006.1"/>
</dbReference>
<sequence>MKKILALLVMCLGVSVPAWADSAFNPTKPVKIVVPFPPGGGTDAVSRILAEKLTQLWKQQVIVENRAGAQGNIGTAYAAKAPPDGYTIVLAHQGAFTVNPHIYKDTGFDPIKDFIPITRGTQQPFVLVANPNLNVKNLKEFIALAKTQPGKLSYGSSASGPQLTGEMFKAVTGVDMMHVAYKGAGPGIVDVLAGHIGLFVANPTSVAPHVRAGKLVGLVMFGPDGVSVLPDTPTASQAGFPDLGKMPEWYGYAVPAGTPAKVVEELNKDLVTALNDPAVKARLDGLGLNASPSTSKEFADQIQRDLTASKDLVKKSGMTAQ</sequence>
<accession>A0A953N9R5</accession>
<dbReference type="SUPFAM" id="SSF53850">
    <property type="entry name" value="Periplasmic binding protein-like II"/>
    <property type="match status" value="1"/>
</dbReference>
<dbReference type="PIRSF" id="PIRSF017082">
    <property type="entry name" value="YflP"/>
    <property type="match status" value="1"/>
</dbReference>
<dbReference type="CDD" id="cd07012">
    <property type="entry name" value="PBP2_Bug_TTT"/>
    <property type="match status" value="1"/>
</dbReference>
<keyword evidence="4" id="KW-1185">Reference proteome</keyword>
<dbReference type="Gene3D" id="3.40.190.150">
    <property type="entry name" value="Bordetella uptake gene, domain 1"/>
    <property type="match status" value="1"/>
</dbReference>
<dbReference type="InterPro" id="IPR042100">
    <property type="entry name" value="Bug_dom1"/>
</dbReference>